<proteinExistence type="predicted"/>
<evidence type="ECO:0000256" key="1">
    <source>
        <dbReference type="SAM" id="MobiDB-lite"/>
    </source>
</evidence>
<gene>
    <name evidence="2" type="ORF">SPRI_6004</name>
</gene>
<dbReference type="STRING" id="38300.SPRI_6004"/>
<name>A0A0M4DKL9_STRPR</name>
<feature type="compositionally biased region" description="Basic and acidic residues" evidence="1">
    <location>
        <begin position="49"/>
        <end position="64"/>
    </location>
</feature>
<reference evidence="2 3" key="1">
    <citation type="submission" date="2015-08" db="EMBL/GenBank/DDBJ databases">
        <title>Genome sequence of the pristinamycin over-producing bacterium Streptomyces pristinaespiralis HCCB10218.</title>
        <authorList>
            <person name="Tian J."/>
            <person name="Yang J."/>
            <person name="Li L."/>
            <person name="Ruan L."/>
            <person name="Wei W."/>
            <person name="Zheng G."/>
            <person name="Wei Z."/>
            <person name="Yang S."/>
            <person name="Ge M."/>
            <person name="Jiang W."/>
            <person name="Lu Y."/>
        </authorList>
    </citation>
    <scope>NUCLEOTIDE SEQUENCE [LARGE SCALE GENOMIC DNA]</scope>
    <source>
        <strain evidence="2 3">HCCB 10218</strain>
    </source>
</reference>
<dbReference type="KEGG" id="spri:SPRI_6004"/>
<feature type="compositionally biased region" description="Basic and acidic residues" evidence="1">
    <location>
        <begin position="24"/>
        <end position="37"/>
    </location>
</feature>
<organism evidence="2">
    <name type="scientific">Streptomyces pristinaespiralis</name>
    <dbReference type="NCBI Taxonomy" id="38300"/>
    <lineage>
        <taxon>Bacteria</taxon>
        <taxon>Bacillati</taxon>
        <taxon>Actinomycetota</taxon>
        <taxon>Actinomycetes</taxon>
        <taxon>Kitasatosporales</taxon>
        <taxon>Streptomycetaceae</taxon>
        <taxon>Streptomyces</taxon>
    </lineage>
</organism>
<evidence type="ECO:0000313" key="2">
    <source>
        <dbReference type="EMBL" id="ALC24310.1"/>
    </source>
</evidence>
<dbReference type="PATRIC" id="fig|38300.4.peg.6281"/>
<feature type="region of interest" description="Disordered" evidence="1">
    <location>
        <begin position="17"/>
        <end position="112"/>
    </location>
</feature>
<sequence length="112" mass="11477">MWTGRYVLVIPARYPVKGASLGPDLHERGSGARDSHAGRKAVTVAGCGQDHDSGGSRTPRRDPADGAPPAPRRDHGLEVGGTAAGGPLPAAARGRAHRAHRPVIPSGPCLTP</sequence>
<evidence type="ECO:0000313" key="3">
    <source>
        <dbReference type="Proteomes" id="UP000060513"/>
    </source>
</evidence>
<protein>
    <submittedName>
        <fullName evidence="2">Uncharacterized protein</fullName>
    </submittedName>
</protein>
<dbReference type="EMBL" id="CP011340">
    <property type="protein sequence ID" value="ALC24310.1"/>
    <property type="molecule type" value="Genomic_DNA"/>
</dbReference>
<dbReference type="Proteomes" id="UP000060513">
    <property type="component" value="Chromosome"/>
</dbReference>
<accession>A0A0M4DKL9</accession>
<dbReference type="AlphaFoldDB" id="A0A0M4DKL9"/>